<evidence type="ECO:0000256" key="1">
    <source>
        <dbReference type="ARBA" id="ARBA00022723"/>
    </source>
</evidence>
<feature type="domain" description="C2H2-type" evidence="7">
    <location>
        <begin position="295"/>
        <end position="318"/>
    </location>
</feature>
<evidence type="ECO:0000259" key="7">
    <source>
        <dbReference type="PROSITE" id="PS50157"/>
    </source>
</evidence>
<evidence type="ECO:0000256" key="5">
    <source>
        <dbReference type="PROSITE-ProRule" id="PRU00042"/>
    </source>
</evidence>
<dbReference type="AlphaFoldDB" id="A0A1X7R753"/>
<dbReference type="InterPro" id="IPR013087">
    <property type="entry name" value="Znf_C2H2_type"/>
</dbReference>
<keyword evidence="3 5" id="KW-0863">Zinc-finger</keyword>
<dbReference type="PANTHER" id="PTHR24408">
    <property type="entry name" value="ZINC FINGER PROTEIN"/>
    <property type="match status" value="1"/>
</dbReference>
<gene>
    <name evidence="8" type="ORF">KASA_0K01221G</name>
</gene>
<dbReference type="GO" id="GO:0000981">
    <property type="term" value="F:DNA-binding transcription factor activity, RNA polymerase II-specific"/>
    <property type="evidence" value="ECO:0007669"/>
    <property type="project" value="TreeGrafter"/>
</dbReference>
<dbReference type="Proteomes" id="UP000196158">
    <property type="component" value="Unassembled WGS sequence"/>
</dbReference>
<organism evidence="8 9">
    <name type="scientific">Maudiozyma saulgeensis</name>
    <dbReference type="NCBI Taxonomy" id="1789683"/>
    <lineage>
        <taxon>Eukaryota</taxon>
        <taxon>Fungi</taxon>
        <taxon>Dikarya</taxon>
        <taxon>Ascomycota</taxon>
        <taxon>Saccharomycotina</taxon>
        <taxon>Saccharomycetes</taxon>
        <taxon>Saccharomycetales</taxon>
        <taxon>Saccharomycetaceae</taxon>
        <taxon>Maudiozyma</taxon>
    </lineage>
</organism>
<dbReference type="STRING" id="1789683.A0A1X7R753"/>
<dbReference type="OrthoDB" id="6910977at2759"/>
<evidence type="ECO:0000256" key="2">
    <source>
        <dbReference type="ARBA" id="ARBA00022737"/>
    </source>
</evidence>
<sequence>MPPSTSVMFESSNNLFDQSTFNNSEHKTNEIIEHILPFENDYSNLEGTTFNEVATFEDMLEYSFSSSNYNFNTNVDNPLINDYSFTTVVPNIINAEKDLKNVSPVFKDTTATQLTNGTRTTRKVSGTVTPNSPDNLSPLFERLHSDEEYISEADILHIYKESLKDIPVVAPEVNNNNNKNYTFKINYSDDTDMDLDLDYIPTTSSSSEGSSAMSYRFQTYPTKKTNLKDKVKEIKTTTTPTIVGDLMEIEKKEPSIEIVFKQAKPVKCGKCTKWFQSKHHRDRHNTSVHLNERNFSCTVCEKKFKRFEHLQVHFKSIHQMIVKRCRKEKTLIEVKTNNDEKPTEETEKEKSNEQEEPTKQEQFV</sequence>
<dbReference type="GO" id="GO:0008270">
    <property type="term" value="F:zinc ion binding"/>
    <property type="evidence" value="ECO:0007669"/>
    <property type="project" value="UniProtKB-KW"/>
</dbReference>
<feature type="region of interest" description="Disordered" evidence="6">
    <location>
        <begin position="332"/>
        <end position="364"/>
    </location>
</feature>
<dbReference type="PANTHER" id="PTHR24408:SF58">
    <property type="entry name" value="TRANSCRIPTION FACTOR (TFIIIA), PUTATIVE (AFU_ORTHOLOGUE AFUA_1G05150)-RELATED"/>
    <property type="match status" value="1"/>
</dbReference>
<dbReference type="PROSITE" id="PS00028">
    <property type="entry name" value="ZINC_FINGER_C2H2_1"/>
    <property type="match status" value="2"/>
</dbReference>
<dbReference type="SMART" id="SM00355">
    <property type="entry name" value="ZnF_C2H2"/>
    <property type="match status" value="2"/>
</dbReference>
<reference evidence="8 9" key="1">
    <citation type="submission" date="2017-04" db="EMBL/GenBank/DDBJ databases">
        <authorList>
            <person name="Afonso C.L."/>
            <person name="Miller P.J."/>
            <person name="Scott M.A."/>
            <person name="Spackman E."/>
            <person name="Goraichik I."/>
            <person name="Dimitrov K.M."/>
            <person name="Suarez D.L."/>
            <person name="Swayne D.E."/>
        </authorList>
    </citation>
    <scope>NUCLEOTIDE SEQUENCE [LARGE SCALE GENOMIC DNA]</scope>
</reference>
<protein>
    <recommendedName>
        <fullName evidence="7">C2H2-type domain-containing protein</fullName>
    </recommendedName>
</protein>
<evidence type="ECO:0000256" key="3">
    <source>
        <dbReference type="ARBA" id="ARBA00022771"/>
    </source>
</evidence>
<accession>A0A1X7R753</accession>
<dbReference type="Gene3D" id="3.30.160.60">
    <property type="entry name" value="Classic Zinc Finger"/>
    <property type="match status" value="1"/>
</dbReference>
<evidence type="ECO:0000313" key="8">
    <source>
        <dbReference type="EMBL" id="SMN21465.1"/>
    </source>
</evidence>
<evidence type="ECO:0000256" key="6">
    <source>
        <dbReference type="SAM" id="MobiDB-lite"/>
    </source>
</evidence>
<dbReference type="EMBL" id="FXLY01000008">
    <property type="protein sequence ID" value="SMN21465.1"/>
    <property type="molecule type" value="Genomic_DNA"/>
</dbReference>
<name>A0A1X7R753_9SACH</name>
<proteinExistence type="predicted"/>
<evidence type="ECO:0000256" key="4">
    <source>
        <dbReference type="ARBA" id="ARBA00022833"/>
    </source>
</evidence>
<dbReference type="PROSITE" id="PS50157">
    <property type="entry name" value="ZINC_FINGER_C2H2_2"/>
    <property type="match status" value="2"/>
</dbReference>
<keyword evidence="1" id="KW-0479">Metal-binding</keyword>
<feature type="domain" description="C2H2-type" evidence="7">
    <location>
        <begin position="266"/>
        <end position="294"/>
    </location>
</feature>
<dbReference type="InterPro" id="IPR036236">
    <property type="entry name" value="Znf_C2H2_sf"/>
</dbReference>
<keyword evidence="9" id="KW-1185">Reference proteome</keyword>
<dbReference type="GO" id="GO:0005634">
    <property type="term" value="C:nucleus"/>
    <property type="evidence" value="ECO:0007669"/>
    <property type="project" value="TreeGrafter"/>
</dbReference>
<dbReference type="SUPFAM" id="SSF57667">
    <property type="entry name" value="beta-beta-alpha zinc fingers"/>
    <property type="match status" value="1"/>
</dbReference>
<keyword evidence="4" id="KW-0862">Zinc</keyword>
<evidence type="ECO:0000313" key="9">
    <source>
        <dbReference type="Proteomes" id="UP000196158"/>
    </source>
</evidence>
<keyword evidence="2" id="KW-0677">Repeat</keyword>
<dbReference type="GO" id="GO:0043565">
    <property type="term" value="F:sequence-specific DNA binding"/>
    <property type="evidence" value="ECO:0007669"/>
    <property type="project" value="TreeGrafter"/>
</dbReference>